<feature type="domain" description="4'-phosphopantetheinyl transferase" evidence="2">
    <location>
        <begin position="121"/>
        <end position="186"/>
    </location>
</feature>
<proteinExistence type="predicted"/>
<accession>A0A0K1JFM2</accession>
<reference evidence="3 4" key="1">
    <citation type="submission" date="2015-03" db="EMBL/GenBank/DDBJ databases">
        <title>Luteipulveratus halotolerans sp. nov., a novel actinobacterium (Dermacoccaceae) from Sarawak, Malaysia.</title>
        <authorList>
            <person name="Juboi H."/>
            <person name="Basik A."/>
            <person name="Shamsul S.S."/>
            <person name="Arnold P."/>
            <person name="Schmitt E.K."/>
            <person name="Sanglier J.-J."/>
            <person name="Yeo T."/>
        </authorList>
    </citation>
    <scope>NUCLEOTIDE SEQUENCE [LARGE SCALE GENOMIC DNA]</scope>
    <source>
        <strain evidence="3 4">MN07-A0370</strain>
    </source>
</reference>
<evidence type="ECO:0000259" key="2">
    <source>
        <dbReference type="Pfam" id="PF01648"/>
    </source>
</evidence>
<keyword evidence="4" id="KW-1185">Reference proteome</keyword>
<dbReference type="GO" id="GO:0000287">
    <property type="term" value="F:magnesium ion binding"/>
    <property type="evidence" value="ECO:0007669"/>
    <property type="project" value="InterPro"/>
</dbReference>
<evidence type="ECO:0000313" key="4">
    <source>
        <dbReference type="Proteomes" id="UP000066480"/>
    </source>
</evidence>
<dbReference type="KEGG" id="lmoi:VV02_05855"/>
<dbReference type="EMBL" id="CP011112">
    <property type="protein sequence ID" value="AKU15501.1"/>
    <property type="molecule type" value="Genomic_DNA"/>
</dbReference>
<dbReference type="Pfam" id="PF01648">
    <property type="entry name" value="ACPS"/>
    <property type="match status" value="1"/>
</dbReference>
<dbReference type="AlphaFoldDB" id="A0A0K1JFM2"/>
<dbReference type="Gene3D" id="3.90.470.20">
    <property type="entry name" value="4'-phosphopantetheinyl transferase domain"/>
    <property type="match status" value="1"/>
</dbReference>
<dbReference type="Proteomes" id="UP000066480">
    <property type="component" value="Chromosome"/>
</dbReference>
<dbReference type="GO" id="GO:0008897">
    <property type="term" value="F:holo-[acyl-carrier-protein] synthase activity"/>
    <property type="evidence" value="ECO:0007669"/>
    <property type="project" value="InterPro"/>
</dbReference>
<organism evidence="3 4">
    <name type="scientific">Luteipulveratus mongoliensis</name>
    <dbReference type="NCBI Taxonomy" id="571913"/>
    <lineage>
        <taxon>Bacteria</taxon>
        <taxon>Bacillati</taxon>
        <taxon>Actinomycetota</taxon>
        <taxon>Actinomycetes</taxon>
        <taxon>Micrococcales</taxon>
        <taxon>Dermacoccaceae</taxon>
        <taxon>Luteipulveratus</taxon>
    </lineage>
</organism>
<keyword evidence="1" id="KW-0808">Transferase</keyword>
<name>A0A0K1JFM2_9MICO</name>
<gene>
    <name evidence="3" type="ORF">VV02_05855</name>
</gene>
<dbReference type="InterPro" id="IPR008278">
    <property type="entry name" value="4-PPantetheinyl_Trfase_dom"/>
</dbReference>
<evidence type="ECO:0000256" key="1">
    <source>
        <dbReference type="ARBA" id="ARBA00022679"/>
    </source>
</evidence>
<dbReference type="InterPro" id="IPR037143">
    <property type="entry name" value="4-PPantetheinyl_Trfase_dom_sf"/>
</dbReference>
<dbReference type="SUPFAM" id="SSF56214">
    <property type="entry name" value="4'-phosphopantetheinyl transferase"/>
    <property type="match status" value="2"/>
</dbReference>
<dbReference type="STRING" id="571913.VV02_05855"/>
<protein>
    <recommendedName>
        <fullName evidence="2">4'-phosphopantetheinyl transferase domain-containing protein</fullName>
    </recommendedName>
</protein>
<sequence>MVGPASGEVGPVSAPAGVTVWVFDTAPERLVQATLSDSERARIGRSRVRDSGLGYATARVGLRHVMSAEMACSAKEVVFKRASCPQCGGGHGKPFVRRGPRFSVTHTGRVAAVAVCADREVGLDAELPRAWPRTPSWLGRLPAAERRRLSTARDGAQRADLVRDCWVRKEAALKLLGVGLSHGLDIPTGFSDQDIQPGPDIRLHMLRPRTDVLACLATAPDTPVTIRSWRW</sequence>
<evidence type="ECO:0000313" key="3">
    <source>
        <dbReference type="EMBL" id="AKU15501.1"/>
    </source>
</evidence>